<dbReference type="Gene3D" id="3.40.50.150">
    <property type="entry name" value="Vaccinia Virus protein VP39"/>
    <property type="match status" value="1"/>
</dbReference>
<dbReference type="OrthoDB" id="2154311at2759"/>
<evidence type="ECO:0000256" key="11">
    <source>
        <dbReference type="ARBA" id="ARBA00035025"/>
    </source>
</evidence>
<proteinExistence type="inferred from homology"/>
<evidence type="ECO:0000256" key="12">
    <source>
        <dbReference type="ARBA" id="ARBA00048418"/>
    </source>
</evidence>
<dbReference type="SUPFAM" id="SSF53335">
    <property type="entry name" value="S-adenosyl-L-methionine-dependent methyltransferases"/>
    <property type="match status" value="1"/>
</dbReference>
<dbReference type="OMA" id="ELLWEWP"/>
<dbReference type="PANTHER" id="PTHR21404">
    <property type="entry name" value="HEN1"/>
    <property type="match status" value="1"/>
</dbReference>
<dbReference type="GO" id="GO:0003723">
    <property type="term" value="F:RNA binding"/>
    <property type="evidence" value="ECO:0007669"/>
    <property type="project" value="UniProtKB-UniRule"/>
</dbReference>
<evidence type="ECO:0000313" key="17">
    <source>
        <dbReference type="Proteomes" id="UP000195402"/>
    </source>
</evidence>
<dbReference type="InterPro" id="IPR056755">
    <property type="entry name" value="DSRM_2"/>
</dbReference>
<dbReference type="Pfam" id="PF24995">
    <property type="entry name" value="DSRM_2"/>
    <property type="match status" value="1"/>
</dbReference>
<dbReference type="GO" id="GO:0001510">
    <property type="term" value="P:RNA methylation"/>
    <property type="evidence" value="ECO:0007669"/>
    <property type="project" value="InterPro"/>
</dbReference>
<dbReference type="FunCoup" id="A0A200QC22">
    <property type="interactions" value="1496"/>
</dbReference>
<sequence length="947" mass="105216">MGTEETTTVVPKRVTLTPKAIIHQKYGNKACYKIEEVKESVQTGCPGLAIPQQGPCLFRCCLELPEISITSEPCTRKKDAEQSAAKMAMEKLGIQSTTNNPTIKEAWDELVSRVSYIFSNEFLPSPHPLTGHLRDALEREGDLHGLVPVSVIAACDQKLNNICKSINHKVESDPLLNMPLILRAAKLSSSVATAEGKLWIWRQNPYSPETMEALINRNSVENIWVEAIRIPCSVEQPVQLVSLNISSNGYYMDVIAEKLGVTDASHVLVSRTIGKSSSEMRLYFSSLELPLKLDSSEDLSHRGETINLRACYFSGQDIYGDAILASIGYTWKCKDLFHEDVTLGTYYRMLVGRLPDGGYKLSRDAIIAAELPIAFTTRTNWRGSFPRDLLCTFCRQHWLPEPEFSTIGISNPTQSPSKKQKTGQKLMASKPAKETEYKNGGTVDANGGESVGFGGTFKCEVKIFSKSQDLIIECSPGDCYRKQSDAIQSAALKVLLWLHKYFKRLDIPIEKWSSSEDVVGIRVYPKIFSKEFAFCLSVHTVQNTSVLRKCSLLGSNCVEQLEINQQYKVCSPNIGGPDSGASPSNGSLVCISYGISLVREGEDMKEPLESSDEFEFEIGTGAVIPQIESCVTQMSINQSACFSTELPHQLLVLAAAGDSAKSLSLLSLKACFLEYSMNLLRVTEPLEDRMEQALFSPPLSKQRVEYALRHINESCATTLVDFGCGSGSLLDSLLDYPTILEKIVGVDISRKSLSRAAKVIHSKLSAKSDLDTPSSSIKSAVLYDGSITVFDSRLYGFDIGTCLEVIEHMEEDEACKFGSVVLSSFCPRILIVSTPNYEYNPILQKSSISNRDEETDEKNSSLPCRFRNHDHKFEWTREQFNCWAFDLASRHNYTVEFSGVGGSADAEPGFASQIAVFRKSLPHQEDQCSTNEDLAHHYEVMWEWNRS</sequence>
<evidence type="ECO:0000256" key="14">
    <source>
        <dbReference type="SAM" id="MobiDB-lite"/>
    </source>
</evidence>
<accession>A0A200QC22</accession>
<dbReference type="InParanoid" id="A0A200QC22"/>
<keyword evidence="10" id="KW-0943">RNA-mediated gene silencing</keyword>
<evidence type="ECO:0000256" key="8">
    <source>
        <dbReference type="ARBA" id="ARBA00022842"/>
    </source>
</evidence>
<dbReference type="GO" id="GO:0003755">
    <property type="term" value="F:peptidyl-prolyl cis-trans isomerase activity"/>
    <property type="evidence" value="ECO:0007669"/>
    <property type="project" value="InterPro"/>
</dbReference>
<keyword evidence="4" id="KW-0489">Methyltransferase</keyword>
<evidence type="ECO:0000256" key="1">
    <source>
        <dbReference type="ARBA" id="ARBA00001946"/>
    </source>
</evidence>
<evidence type="ECO:0000256" key="5">
    <source>
        <dbReference type="ARBA" id="ARBA00022679"/>
    </source>
</evidence>
<keyword evidence="9 13" id="KW-0694">RNA-binding</keyword>
<dbReference type="InterPro" id="IPR029063">
    <property type="entry name" value="SAM-dependent_MTases_sf"/>
</dbReference>
<evidence type="ECO:0000256" key="10">
    <source>
        <dbReference type="ARBA" id="ARBA00023158"/>
    </source>
</evidence>
<dbReference type="GO" id="GO:0005634">
    <property type="term" value="C:nucleus"/>
    <property type="evidence" value="ECO:0007669"/>
    <property type="project" value="TreeGrafter"/>
</dbReference>
<keyword evidence="8" id="KW-0460">Magnesium</keyword>
<comment type="caution">
    <text evidence="16">The sequence shown here is derived from an EMBL/GenBank/DDBJ whole genome shotgun (WGS) entry which is preliminary data.</text>
</comment>
<dbReference type="AlphaFoldDB" id="A0A200QC22"/>
<dbReference type="CDD" id="cd00048">
    <property type="entry name" value="DSRM_SF"/>
    <property type="match status" value="1"/>
</dbReference>
<evidence type="ECO:0000313" key="16">
    <source>
        <dbReference type="EMBL" id="OVA08041.1"/>
    </source>
</evidence>
<dbReference type="InterPro" id="IPR040813">
    <property type="entry name" value="Hen1_Lam_C"/>
</dbReference>
<dbReference type="Gene3D" id="3.10.50.40">
    <property type="match status" value="1"/>
</dbReference>
<evidence type="ECO:0000256" key="6">
    <source>
        <dbReference type="ARBA" id="ARBA00022691"/>
    </source>
</evidence>
<evidence type="ECO:0000256" key="9">
    <source>
        <dbReference type="ARBA" id="ARBA00022884"/>
    </source>
</evidence>
<dbReference type="Proteomes" id="UP000195402">
    <property type="component" value="Unassembled WGS sequence"/>
</dbReference>
<dbReference type="Pfam" id="PF17842">
    <property type="entry name" value="dsRBD2"/>
    <property type="match status" value="1"/>
</dbReference>
<protein>
    <recommendedName>
        <fullName evidence="3">Small RNA 2'-O-methyltransferase</fullName>
        <ecNumber evidence="11">2.1.1.386</ecNumber>
    </recommendedName>
</protein>
<comment type="cofactor">
    <cofactor evidence="1">
        <name>Mg(2+)</name>
        <dbReference type="ChEBI" id="CHEBI:18420"/>
    </cofactor>
</comment>
<dbReference type="FunFam" id="3.40.50.150:FF:000215">
    <property type="entry name" value="Hua enhancer1"/>
    <property type="match status" value="1"/>
</dbReference>
<dbReference type="GO" id="GO:0030422">
    <property type="term" value="P:siRNA processing"/>
    <property type="evidence" value="ECO:0007669"/>
    <property type="project" value="TreeGrafter"/>
</dbReference>
<keyword evidence="5" id="KW-0808">Transferase</keyword>
<dbReference type="PROSITE" id="PS50961">
    <property type="entry name" value="HTH_LA"/>
    <property type="match status" value="1"/>
</dbReference>
<dbReference type="GO" id="GO:0090486">
    <property type="term" value="F:small RNA 2'-O-methyltransferase activity"/>
    <property type="evidence" value="ECO:0007669"/>
    <property type="project" value="UniProtKB-EC"/>
</dbReference>
<evidence type="ECO:0000256" key="2">
    <source>
        <dbReference type="ARBA" id="ARBA00009026"/>
    </source>
</evidence>
<dbReference type="Pfam" id="PF18441">
    <property type="entry name" value="Hen1_Lam_C"/>
    <property type="match status" value="1"/>
</dbReference>
<gene>
    <name evidence="16" type="ORF">BVC80_331g9</name>
</gene>
<dbReference type="STRING" id="56857.A0A200QC22"/>
<dbReference type="InterPro" id="IPR006630">
    <property type="entry name" value="La_HTH"/>
</dbReference>
<dbReference type="EMBL" id="MVGT01002368">
    <property type="protein sequence ID" value="OVA08041.1"/>
    <property type="molecule type" value="Genomic_DNA"/>
</dbReference>
<dbReference type="InterPro" id="IPR026610">
    <property type="entry name" value="Hen1"/>
</dbReference>
<organism evidence="16 17">
    <name type="scientific">Macleaya cordata</name>
    <name type="common">Five-seeded plume-poppy</name>
    <name type="synonym">Bocconia cordata</name>
    <dbReference type="NCBI Taxonomy" id="56857"/>
    <lineage>
        <taxon>Eukaryota</taxon>
        <taxon>Viridiplantae</taxon>
        <taxon>Streptophyta</taxon>
        <taxon>Embryophyta</taxon>
        <taxon>Tracheophyta</taxon>
        <taxon>Spermatophyta</taxon>
        <taxon>Magnoliopsida</taxon>
        <taxon>Ranunculales</taxon>
        <taxon>Papaveraceae</taxon>
        <taxon>Papaveroideae</taxon>
        <taxon>Macleaya</taxon>
    </lineage>
</organism>
<dbReference type="InterPro" id="IPR040870">
    <property type="entry name" value="HEN1_dsRBD2"/>
</dbReference>
<evidence type="ECO:0000256" key="4">
    <source>
        <dbReference type="ARBA" id="ARBA00022603"/>
    </source>
</evidence>
<dbReference type="PANTHER" id="PTHR21404:SF3">
    <property type="entry name" value="SMALL RNA 2'-O-METHYLTRANSFERASE"/>
    <property type="match status" value="1"/>
</dbReference>
<comment type="catalytic activity">
    <reaction evidence="12">
        <text>small RNA 3'-end nucleotide + S-adenosyl-L-methionine = small RNA 3'-end 2'-O-methylnucleotide + S-adenosyl-L-homocysteine + H(+)</text>
        <dbReference type="Rhea" id="RHEA:37887"/>
        <dbReference type="Rhea" id="RHEA-COMP:10415"/>
        <dbReference type="Rhea" id="RHEA-COMP:10416"/>
        <dbReference type="ChEBI" id="CHEBI:15378"/>
        <dbReference type="ChEBI" id="CHEBI:57856"/>
        <dbReference type="ChEBI" id="CHEBI:59789"/>
        <dbReference type="ChEBI" id="CHEBI:74896"/>
        <dbReference type="ChEBI" id="CHEBI:74898"/>
        <dbReference type="EC" id="2.1.1.386"/>
    </reaction>
</comment>
<keyword evidence="17" id="KW-1185">Reference proteome</keyword>
<feature type="region of interest" description="Disordered" evidence="14">
    <location>
        <begin position="409"/>
        <end position="431"/>
    </location>
</feature>
<dbReference type="Pfam" id="PF21224">
    <property type="entry name" value="Hen1_LCD"/>
    <property type="match status" value="1"/>
</dbReference>
<name>A0A200QC22_MACCD</name>
<evidence type="ECO:0000259" key="15">
    <source>
        <dbReference type="PROSITE" id="PS50961"/>
    </source>
</evidence>
<evidence type="ECO:0000256" key="13">
    <source>
        <dbReference type="PROSITE-ProRule" id="PRU00332"/>
    </source>
</evidence>
<dbReference type="Gene3D" id="3.30.160.20">
    <property type="match status" value="1"/>
</dbReference>
<keyword evidence="6" id="KW-0949">S-adenosyl-L-methionine</keyword>
<dbReference type="GO" id="GO:0046872">
    <property type="term" value="F:metal ion binding"/>
    <property type="evidence" value="ECO:0007669"/>
    <property type="project" value="UniProtKB-KW"/>
</dbReference>
<evidence type="ECO:0000256" key="7">
    <source>
        <dbReference type="ARBA" id="ARBA00022723"/>
    </source>
</evidence>
<evidence type="ECO:0000256" key="3">
    <source>
        <dbReference type="ARBA" id="ARBA00021330"/>
    </source>
</evidence>
<comment type="similarity">
    <text evidence="2">Belongs to the methyltransferase superfamily. HEN1 family.</text>
</comment>
<dbReference type="SUPFAM" id="SSF54534">
    <property type="entry name" value="FKBP-like"/>
    <property type="match status" value="1"/>
</dbReference>
<reference evidence="16 17" key="1">
    <citation type="journal article" date="2017" name="Mol. Plant">
        <title>The Genome of Medicinal Plant Macleaya cordata Provides New Insights into Benzylisoquinoline Alkaloids Metabolism.</title>
        <authorList>
            <person name="Liu X."/>
            <person name="Liu Y."/>
            <person name="Huang P."/>
            <person name="Ma Y."/>
            <person name="Qing Z."/>
            <person name="Tang Q."/>
            <person name="Cao H."/>
            <person name="Cheng P."/>
            <person name="Zheng Y."/>
            <person name="Yuan Z."/>
            <person name="Zhou Y."/>
            <person name="Liu J."/>
            <person name="Tang Z."/>
            <person name="Zhuo Y."/>
            <person name="Zhang Y."/>
            <person name="Yu L."/>
            <person name="Huang J."/>
            <person name="Yang P."/>
            <person name="Peng Q."/>
            <person name="Zhang J."/>
            <person name="Jiang W."/>
            <person name="Zhang Z."/>
            <person name="Lin K."/>
            <person name="Ro D.K."/>
            <person name="Chen X."/>
            <person name="Xiong X."/>
            <person name="Shang Y."/>
            <person name="Huang S."/>
            <person name="Zeng J."/>
        </authorList>
    </citation>
    <scope>NUCLEOTIDE SEQUENCE [LARGE SCALE GENOMIC DNA]</scope>
    <source>
        <strain evidence="17">cv. BLH2017</strain>
        <tissue evidence="16">Root</tissue>
    </source>
</reference>
<dbReference type="InterPro" id="IPR046357">
    <property type="entry name" value="PPIase_dom_sf"/>
</dbReference>
<keyword evidence="7" id="KW-0479">Metal-binding</keyword>
<feature type="domain" description="HTH La-type RNA-binding" evidence="15">
    <location>
        <begin position="100"/>
        <end position="210"/>
    </location>
</feature>
<dbReference type="GO" id="GO:0005737">
    <property type="term" value="C:cytoplasm"/>
    <property type="evidence" value="ECO:0007669"/>
    <property type="project" value="TreeGrafter"/>
</dbReference>
<dbReference type="SUPFAM" id="SSF54768">
    <property type="entry name" value="dsRNA-binding domain-like"/>
    <property type="match status" value="1"/>
</dbReference>
<dbReference type="EC" id="2.1.1.386" evidence="11"/>